<sequence>MYIVTNLTLAVTILSIKKIINCNYESCQDTIHWHCFFQ</sequence>
<proteinExistence type="predicted"/>
<protein>
    <submittedName>
        <fullName evidence="1">Uncharacterized protein</fullName>
    </submittedName>
</protein>
<name>A0A0A9CJC9_ARUDO</name>
<reference evidence="1" key="2">
    <citation type="journal article" date="2015" name="Data Brief">
        <title>Shoot transcriptome of the giant reed, Arundo donax.</title>
        <authorList>
            <person name="Barrero R.A."/>
            <person name="Guerrero F.D."/>
            <person name="Moolhuijzen P."/>
            <person name="Goolsby J.A."/>
            <person name="Tidwell J."/>
            <person name="Bellgard S.E."/>
            <person name="Bellgard M.I."/>
        </authorList>
    </citation>
    <scope>NUCLEOTIDE SEQUENCE</scope>
    <source>
        <tissue evidence="1">Shoot tissue taken approximately 20 cm above the soil surface</tissue>
    </source>
</reference>
<accession>A0A0A9CJC9</accession>
<reference evidence="1" key="1">
    <citation type="submission" date="2014-09" db="EMBL/GenBank/DDBJ databases">
        <authorList>
            <person name="Magalhaes I.L.F."/>
            <person name="Oliveira U."/>
            <person name="Santos F.R."/>
            <person name="Vidigal T.H.D.A."/>
            <person name="Brescovit A.D."/>
            <person name="Santos A.J."/>
        </authorList>
    </citation>
    <scope>NUCLEOTIDE SEQUENCE</scope>
    <source>
        <tissue evidence="1">Shoot tissue taken approximately 20 cm above the soil surface</tissue>
    </source>
</reference>
<dbReference type="EMBL" id="GBRH01224390">
    <property type="protein sequence ID" value="JAD73505.1"/>
    <property type="molecule type" value="Transcribed_RNA"/>
</dbReference>
<dbReference type="AlphaFoldDB" id="A0A0A9CJC9"/>
<evidence type="ECO:0000313" key="1">
    <source>
        <dbReference type="EMBL" id="JAD73505.1"/>
    </source>
</evidence>
<organism evidence="1">
    <name type="scientific">Arundo donax</name>
    <name type="common">Giant reed</name>
    <name type="synonym">Donax arundinaceus</name>
    <dbReference type="NCBI Taxonomy" id="35708"/>
    <lineage>
        <taxon>Eukaryota</taxon>
        <taxon>Viridiplantae</taxon>
        <taxon>Streptophyta</taxon>
        <taxon>Embryophyta</taxon>
        <taxon>Tracheophyta</taxon>
        <taxon>Spermatophyta</taxon>
        <taxon>Magnoliopsida</taxon>
        <taxon>Liliopsida</taxon>
        <taxon>Poales</taxon>
        <taxon>Poaceae</taxon>
        <taxon>PACMAD clade</taxon>
        <taxon>Arundinoideae</taxon>
        <taxon>Arundineae</taxon>
        <taxon>Arundo</taxon>
    </lineage>
</organism>